<proteinExistence type="inferred from homology"/>
<dbReference type="InterPro" id="IPR023210">
    <property type="entry name" value="NADP_OxRdtase_dom"/>
</dbReference>
<keyword evidence="2" id="KW-0521">NADP</keyword>
<dbReference type="EMBL" id="JH993080">
    <property type="protein sequence ID" value="EKX36010.1"/>
    <property type="molecule type" value="Genomic_DNA"/>
</dbReference>
<dbReference type="Proteomes" id="UP000011087">
    <property type="component" value="Unassembled WGS sequence"/>
</dbReference>
<feature type="active site" description="Proton donor" evidence="4">
    <location>
        <position position="66"/>
    </location>
</feature>
<dbReference type="FunFam" id="3.20.20.100:FF:000002">
    <property type="entry name" value="2,5-diketo-D-gluconic acid reductase A"/>
    <property type="match status" value="1"/>
</dbReference>
<dbReference type="STRING" id="905079.L1IJL9"/>
<dbReference type="InterPro" id="IPR036812">
    <property type="entry name" value="NAD(P)_OxRdtase_dom_sf"/>
</dbReference>
<evidence type="ECO:0000256" key="4">
    <source>
        <dbReference type="PIRSR" id="PIRSR000097-1"/>
    </source>
</evidence>
<name>L1IJL9_GUITC</name>
<dbReference type="InterPro" id="IPR020471">
    <property type="entry name" value="AKR"/>
</dbReference>
<dbReference type="PANTHER" id="PTHR43827:SF3">
    <property type="entry name" value="NADP-DEPENDENT OXIDOREDUCTASE DOMAIN-CONTAINING PROTEIN"/>
    <property type="match status" value="1"/>
</dbReference>
<dbReference type="PIRSF" id="PIRSF000097">
    <property type="entry name" value="AKR"/>
    <property type="match status" value="1"/>
</dbReference>
<dbReference type="Pfam" id="PF00248">
    <property type="entry name" value="Aldo_ket_red"/>
    <property type="match status" value="1"/>
</dbReference>
<reference evidence="9" key="3">
    <citation type="submission" date="2016-03" db="UniProtKB">
        <authorList>
            <consortium name="EnsemblProtists"/>
        </authorList>
    </citation>
    <scope>IDENTIFICATION</scope>
</reference>
<reference evidence="8 10" key="1">
    <citation type="journal article" date="2012" name="Nature">
        <title>Algal genomes reveal evolutionary mosaicism and the fate of nucleomorphs.</title>
        <authorList>
            <consortium name="DOE Joint Genome Institute"/>
            <person name="Curtis B.A."/>
            <person name="Tanifuji G."/>
            <person name="Burki F."/>
            <person name="Gruber A."/>
            <person name="Irimia M."/>
            <person name="Maruyama S."/>
            <person name="Arias M.C."/>
            <person name="Ball S.G."/>
            <person name="Gile G.H."/>
            <person name="Hirakawa Y."/>
            <person name="Hopkins J.F."/>
            <person name="Kuo A."/>
            <person name="Rensing S.A."/>
            <person name="Schmutz J."/>
            <person name="Symeonidi A."/>
            <person name="Elias M."/>
            <person name="Eveleigh R.J."/>
            <person name="Herman E.K."/>
            <person name="Klute M.J."/>
            <person name="Nakayama T."/>
            <person name="Obornik M."/>
            <person name="Reyes-Prieto A."/>
            <person name="Armbrust E.V."/>
            <person name="Aves S.J."/>
            <person name="Beiko R.G."/>
            <person name="Coutinho P."/>
            <person name="Dacks J.B."/>
            <person name="Durnford D.G."/>
            <person name="Fast N.M."/>
            <person name="Green B.R."/>
            <person name="Grisdale C.J."/>
            <person name="Hempel F."/>
            <person name="Henrissat B."/>
            <person name="Hoppner M.P."/>
            <person name="Ishida K."/>
            <person name="Kim E."/>
            <person name="Koreny L."/>
            <person name="Kroth P.G."/>
            <person name="Liu Y."/>
            <person name="Malik S.B."/>
            <person name="Maier U.G."/>
            <person name="McRose D."/>
            <person name="Mock T."/>
            <person name="Neilson J.A."/>
            <person name="Onodera N.T."/>
            <person name="Poole A.M."/>
            <person name="Pritham E.J."/>
            <person name="Richards T.A."/>
            <person name="Rocap G."/>
            <person name="Roy S.W."/>
            <person name="Sarai C."/>
            <person name="Schaack S."/>
            <person name="Shirato S."/>
            <person name="Slamovits C.H."/>
            <person name="Spencer D.F."/>
            <person name="Suzuki S."/>
            <person name="Worden A.Z."/>
            <person name="Zauner S."/>
            <person name="Barry K."/>
            <person name="Bell C."/>
            <person name="Bharti A.K."/>
            <person name="Crow J.A."/>
            <person name="Grimwood J."/>
            <person name="Kramer R."/>
            <person name="Lindquist E."/>
            <person name="Lucas S."/>
            <person name="Salamov A."/>
            <person name="McFadden G.I."/>
            <person name="Lane C.E."/>
            <person name="Keeling P.J."/>
            <person name="Gray M.W."/>
            <person name="Grigoriev I.V."/>
            <person name="Archibald J.M."/>
        </authorList>
    </citation>
    <scope>NUCLEOTIDE SEQUENCE</scope>
    <source>
        <strain evidence="8 10">CCMP2712</strain>
    </source>
</reference>
<dbReference type="GO" id="GO:0016616">
    <property type="term" value="F:oxidoreductase activity, acting on the CH-OH group of donors, NAD or NADP as acceptor"/>
    <property type="evidence" value="ECO:0007669"/>
    <property type="project" value="UniProtKB-ARBA"/>
</dbReference>
<protein>
    <recommendedName>
        <fullName evidence="7">NADP-dependent oxidoreductase domain-containing protein</fullName>
    </recommendedName>
</protein>
<evidence type="ECO:0000313" key="9">
    <source>
        <dbReference type="EnsemblProtists" id="EKX36010"/>
    </source>
</evidence>
<dbReference type="AlphaFoldDB" id="L1IJL9"/>
<dbReference type="HOGENOM" id="CLU_023205_0_1_1"/>
<evidence type="ECO:0000256" key="3">
    <source>
        <dbReference type="ARBA" id="ARBA00023002"/>
    </source>
</evidence>
<dbReference type="KEGG" id="gtt:GUITHDRAFT_90083"/>
<organism evidence="8">
    <name type="scientific">Guillardia theta (strain CCMP2712)</name>
    <name type="common">Cryptophyte</name>
    <dbReference type="NCBI Taxonomy" id="905079"/>
    <lineage>
        <taxon>Eukaryota</taxon>
        <taxon>Cryptophyceae</taxon>
        <taxon>Pyrenomonadales</taxon>
        <taxon>Geminigeraceae</taxon>
        <taxon>Guillardia</taxon>
    </lineage>
</organism>
<dbReference type="InterPro" id="IPR018170">
    <property type="entry name" value="Aldo/ket_reductase_CS"/>
</dbReference>
<dbReference type="SUPFAM" id="SSF51430">
    <property type="entry name" value="NAD(P)-linked oxidoreductase"/>
    <property type="match status" value="1"/>
</dbReference>
<accession>L1IJL9</accession>
<sequence>MAVPTVRLRNGVEHPLIGYGTYKIGFVPASSNSASEPGHSPDQDPADIIKDALACGYRYIDCAQFYGNEKLVGKAISESKVPRAELFLVSKVWGDKMYEGREAILRQLDQTLEDLGTDYLDIYLVHWPVPGKHVAAYQVLEEALGAGKIRAIGISNYTREDYEELKAVARVPPVVNQIEVNPFLWRRKTYDYFMGEGVVLQSYRALRQGKEMGNPCVAEVAKKHGRTAAQQILGRWCVQRNIVLVAKTVHKERMKENMAVFDFQLDEEDMKRLDGLTTPESLAEFKALYDKCVVRDTPLAALEPSEQGVKKEVLLD</sequence>
<evidence type="ECO:0000259" key="7">
    <source>
        <dbReference type="Pfam" id="PF00248"/>
    </source>
</evidence>
<dbReference type="GeneID" id="17292796"/>
<evidence type="ECO:0000313" key="10">
    <source>
        <dbReference type="Proteomes" id="UP000011087"/>
    </source>
</evidence>
<dbReference type="PANTHER" id="PTHR43827">
    <property type="entry name" value="2,5-DIKETO-D-GLUCONIC ACID REDUCTASE"/>
    <property type="match status" value="1"/>
</dbReference>
<dbReference type="Gene3D" id="3.20.20.100">
    <property type="entry name" value="NADP-dependent oxidoreductase domain"/>
    <property type="match status" value="1"/>
</dbReference>
<feature type="domain" description="NADP-dependent oxidoreductase" evidence="7">
    <location>
        <begin position="18"/>
        <end position="276"/>
    </location>
</feature>
<feature type="site" description="Lowers pKa of active site Tyr" evidence="6">
    <location>
        <position position="91"/>
    </location>
</feature>
<dbReference type="PaxDb" id="55529-EKX36010"/>
<dbReference type="PROSITE" id="PS00063">
    <property type="entry name" value="ALDOKETO_REDUCTASE_3"/>
    <property type="match status" value="1"/>
</dbReference>
<dbReference type="PROSITE" id="PS00062">
    <property type="entry name" value="ALDOKETO_REDUCTASE_2"/>
    <property type="match status" value="1"/>
</dbReference>
<evidence type="ECO:0000256" key="5">
    <source>
        <dbReference type="PIRSR" id="PIRSR000097-2"/>
    </source>
</evidence>
<evidence type="ECO:0000256" key="6">
    <source>
        <dbReference type="PIRSR" id="PIRSR000097-3"/>
    </source>
</evidence>
<keyword evidence="3" id="KW-0560">Oxidoreductase</keyword>
<evidence type="ECO:0000313" key="8">
    <source>
        <dbReference type="EMBL" id="EKX36010.1"/>
    </source>
</evidence>
<comment type="similarity">
    <text evidence="1">Belongs to the aldo/keto reductase family.</text>
</comment>
<feature type="binding site" evidence="5">
    <location>
        <position position="126"/>
    </location>
    <ligand>
        <name>substrate</name>
    </ligand>
</feature>
<dbReference type="OMA" id="WPPFLYD"/>
<dbReference type="PRINTS" id="PR00069">
    <property type="entry name" value="ALDKETRDTASE"/>
</dbReference>
<dbReference type="CDD" id="cd19071">
    <property type="entry name" value="AKR_AKR1-5-like"/>
    <property type="match status" value="1"/>
</dbReference>
<reference evidence="10" key="2">
    <citation type="submission" date="2012-11" db="EMBL/GenBank/DDBJ databases">
        <authorList>
            <person name="Kuo A."/>
            <person name="Curtis B.A."/>
            <person name="Tanifuji G."/>
            <person name="Burki F."/>
            <person name="Gruber A."/>
            <person name="Irimia M."/>
            <person name="Maruyama S."/>
            <person name="Arias M.C."/>
            <person name="Ball S.G."/>
            <person name="Gile G.H."/>
            <person name="Hirakawa Y."/>
            <person name="Hopkins J.F."/>
            <person name="Rensing S.A."/>
            <person name="Schmutz J."/>
            <person name="Symeonidi A."/>
            <person name="Elias M."/>
            <person name="Eveleigh R.J."/>
            <person name="Herman E.K."/>
            <person name="Klute M.J."/>
            <person name="Nakayama T."/>
            <person name="Obornik M."/>
            <person name="Reyes-Prieto A."/>
            <person name="Armbrust E.V."/>
            <person name="Aves S.J."/>
            <person name="Beiko R.G."/>
            <person name="Coutinho P."/>
            <person name="Dacks J.B."/>
            <person name="Durnford D.G."/>
            <person name="Fast N.M."/>
            <person name="Green B.R."/>
            <person name="Grisdale C."/>
            <person name="Hempe F."/>
            <person name="Henrissat B."/>
            <person name="Hoppner M.P."/>
            <person name="Ishida K.-I."/>
            <person name="Kim E."/>
            <person name="Koreny L."/>
            <person name="Kroth P.G."/>
            <person name="Liu Y."/>
            <person name="Malik S.-B."/>
            <person name="Maier U.G."/>
            <person name="McRose D."/>
            <person name="Mock T."/>
            <person name="Neilson J.A."/>
            <person name="Onodera N.T."/>
            <person name="Poole A.M."/>
            <person name="Pritham E.J."/>
            <person name="Richards T.A."/>
            <person name="Rocap G."/>
            <person name="Roy S.W."/>
            <person name="Sarai C."/>
            <person name="Schaack S."/>
            <person name="Shirato S."/>
            <person name="Slamovits C.H."/>
            <person name="Spencer D.F."/>
            <person name="Suzuki S."/>
            <person name="Worden A.Z."/>
            <person name="Zauner S."/>
            <person name="Barry K."/>
            <person name="Bell C."/>
            <person name="Bharti A.K."/>
            <person name="Crow J.A."/>
            <person name="Grimwood J."/>
            <person name="Kramer R."/>
            <person name="Lindquist E."/>
            <person name="Lucas S."/>
            <person name="Salamov A."/>
            <person name="McFadden G.I."/>
            <person name="Lane C.E."/>
            <person name="Keeling P.J."/>
            <person name="Gray M.W."/>
            <person name="Grigoriev I.V."/>
            <person name="Archibald J.M."/>
        </authorList>
    </citation>
    <scope>NUCLEOTIDE SEQUENCE</scope>
    <source>
        <strain evidence="10">CCMP2712</strain>
    </source>
</reference>
<keyword evidence="10" id="KW-1185">Reference proteome</keyword>
<dbReference type="eggNOG" id="KOG1577">
    <property type="taxonomic scope" value="Eukaryota"/>
</dbReference>
<evidence type="ECO:0000256" key="1">
    <source>
        <dbReference type="ARBA" id="ARBA00007905"/>
    </source>
</evidence>
<dbReference type="RefSeq" id="XP_005822990.1">
    <property type="nucleotide sequence ID" value="XM_005822933.1"/>
</dbReference>
<dbReference type="OrthoDB" id="416253at2759"/>
<dbReference type="EnsemblProtists" id="EKX36010">
    <property type="protein sequence ID" value="EKX36010"/>
    <property type="gene ID" value="GUITHDRAFT_90083"/>
</dbReference>
<gene>
    <name evidence="8" type="ORF">GUITHDRAFT_90083</name>
</gene>
<evidence type="ECO:0000256" key="2">
    <source>
        <dbReference type="ARBA" id="ARBA00022857"/>
    </source>
</evidence>